<dbReference type="InterPro" id="IPR012337">
    <property type="entry name" value="RNaseH-like_sf"/>
</dbReference>
<dbReference type="RefSeq" id="WP_110673360.1">
    <property type="nucleotide sequence ID" value="NZ_PYBW01000184.1"/>
</dbReference>
<proteinExistence type="predicted"/>
<dbReference type="GO" id="GO:0003677">
    <property type="term" value="F:DNA binding"/>
    <property type="evidence" value="ECO:0007669"/>
    <property type="project" value="InterPro"/>
</dbReference>
<dbReference type="AlphaFoldDB" id="A0A2V4MSX4"/>
<name>A0A2V4MSX4_9ACTN</name>
<gene>
    <name evidence="3" type="ORF">C7C46_31610</name>
</gene>
<evidence type="ECO:0000313" key="3">
    <source>
        <dbReference type="EMBL" id="PYC66276.1"/>
    </source>
</evidence>
<feature type="region of interest" description="Disordered" evidence="1">
    <location>
        <begin position="222"/>
        <end position="249"/>
    </location>
</feature>
<dbReference type="GO" id="GO:0004803">
    <property type="term" value="F:transposase activity"/>
    <property type="evidence" value="ECO:0007669"/>
    <property type="project" value="InterPro"/>
</dbReference>
<dbReference type="EMBL" id="PYBW01000184">
    <property type="protein sequence ID" value="PYC66276.1"/>
    <property type="molecule type" value="Genomic_DNA"/>
</dbReference>
<feature type="domain" description="Transposase IS4-like" evidence="2">
    <location>
        <begin position="259"/>
        <end position="509"/>
    </location>
</feature>
<evidence type="ECO:0000313" key="4">
    <source>
        <dbReference type="Proteomes" id="UP000248039"/>
    </source>
</evidence>
<evidence type="ECO:0000259" key="2">
    <source>
        <dbReference type="Pfam" id="PF01609"/>
    </source>
</evidence>
<dbReference type="Pfam" id="PF01609">
    <property type="entry name" value="DDE_Tnp_1"/>
    <property type="match status" value="1"/>
</dbReference>
<dbReference type="PANTHER" id="PTHR34614:SF2">
    <property type="entry name" value="TRANSPOSASE IS4-LIKE DOMAIN-CONTAINING PROTEIN"/>
    <property type="match status" value="1"/>
</dbReference>
<protein>
    <submittedName>
        <fullName evidence="3">Transposase</fullName>
    </submittedName>
</protein>
<dbReference type="OrthoDB" id="9767746at2"/>
<feature type="compositionally biased region" description="Basic and acidic residues" evidence="1">
    <location>
        <begin position="236"/>
        <end position="249"/>
    </location>
</feature>
<dbReference type="NCBIfam" id="NF033559">
    <property type="entry name" value="transpos_IS1634"/>
    <property type="match status" value="1"/>
</dbReference>
<dbReference type="PANTHER" id="PTHR34614">
    <property type="match status" value="1"/>
</dbReference>
<dbReference type="GO" id="GO:0006313">
    <property type="term" value="P:DNA transposition"/>
    <property type="evidence" value="ECO:0007669"/>
    <property type="project" value="InterPro"/>
</dbReference>
<organism evidence="3 4">
    <name type="scientific">Streptomyces tateyamensis</name>
    <dbReference type="NCBI Taxonomy" id="565073"/>
    <lineage>
        <taxon>Bacteria</taxon>
        <taxon>Bacillati</taxon>
        <taxon>Actinomycetota</taxon>
        <taxon>Actinomycetes</taxon>
        <taxon>Kitasatosporales</taxon>
        <taxon>Streptomycetaceae</taxon>
        <taxon>Streptomyces</taxon>
    </lineage>
</organism>
<reference evidence="3 4" key="1">
    <citation type="submission" date="2018-03" db="EMBL/GenBank/DDBJ databases">
        <title>Bioinformatic expansion and discovery of thiopeptide antibiotics.</title>
        <authorList>
            <person name="Schwalen C.J."/>
            <person name="Hudson G.A."/>
            <person name="Mitchell D.A."/>
        </authorList>
    </citation>
    <scope>NUCLEOTIDE SEQUENCE [LARGE SCALE GENOMIC DNA]</scope>
    <source>
        <strain evidence="3 4">ATCC 21389</strain>
    </source>
</reference>
<dbReference type="InterPro" id="IPR047654">
    <property type="entry name" value="IS1634_transpos"/>
</dbReference>
<dbReference type="Proteomes" id="UP000248039">
    <property type="component" value="Unassembled WGS sequence"/>
</dbReference>
<accession>A0A2V4MSX4</accession>
<keyword evidence="4" id="KW-1185">Reference proteome</keyword>
<dbReference type="InterPro" id="IPR002559">
    <property type="entry name" value="Transposase_11"/>
</dbReference>
<comment type="caution">
    <text evidence="3">The sequence shown here is derived from an EMBL/GenBank/DDBJ whole genome shotgun (WGS) entry which is preliminary data.</text>
</comment>
<evidence type="ECO:0000256" key="1">
    <source>
        <dbReference type="SAM" id="MobiDB-lite"/>
    </source>
</evidence>
<feature type="compositionally biased region" description="Acidic residues" evidence="1">
    <location>
        <begin position="226"/>
        <end position="235"/>
    </location>
</feature>
<dbReference type="SUPFAM" id="SSF53098">
    <property type="entry name" value="Ribonuclease H-like"/>
    <property type="match status" value="1"/>
</dbReference>
<sequence length="577" mass="64763">MYVRATTRKNKDGSTVRYLQLAHNEWDAATRTSRPQVLHSFGREDQLDRAAIERLVASLAKLLDPAAALRATSGSDLTFLASRPMGGAHALNGLWHRIGIDTVMKKLLTGRRLDPAAERVLFALVANRALAPSSKLAATRWIEHDSHIPGLPATSDDACYRAMDWLLKIEDKLAEEVYWQVADLLNLEVDLLFFDTTSTYFETGEPDTPAARDDHGRRLDQHLDQETESDESADDGDGKSFRAYGKSKDHRPDLPQVVIGMAVTRTGIPIRVWSWPGNTGDQALIRQVREDLREWKLTRVVWVADRGFASEQNRRFLQRAGGHYILGEKIRSGSPAAQAALSRQGRYAHVADNMQVKQVQLPDTADRFVICHNPDQAKRDAAIRADLLAQLEEAIKGSDKLKPLKRAELRGKLSTKPGLHRFLRATPGGLLRIDKAAIKAEERLDGKFLLRCSDPHLSAEDIATGYKQLLEVERGWRDMKTIIDLRPVYHRKEDRIRAHVLLCWLALLLIRIAETTCDDTWLNLREELERIHVGTFSGPAGTFRQRTETSAAQRAILAKLGVTEPKRIITLEPGTPA</sequence>